<dbReference type="AlphaFoldDB" id="A0A7J4X737"/>
<accession>A0A7J4X737</accession>
<comment type="caution">
    <text evidence="1">The sequence shown here is derived from an EMBL/GenBank/DDBJ whole genome shotgun (WGS) entry which is preliminary data.</text>
</comment>
<proteinExistence type="predicted"/>
<sequence>MPDARKGRATPAFCDRTMTKKSSRGLVKPLGGMYKAAKFEDRMSDCSAPKGPVHRFSTVTWSN</sequence>
<reference evidence="1 2" key="1">
    <citation type="submission" date="2018-08" db="EMBL/GenBank/DDBJ databases">
        <title>Genome sequencing of Agrobacterium vitis strain ICMP 10754.</title>
        <authorList>
            <person name="Visnovsky S.B."/>
            <person name="Pitman A.R."/>
        </authorList>
    </citation>
    <scope>NUCLEOTIDE SEQUENCE [LARGE SCALE GENOMIC DNA]</scope>
    <source>
        <strain evidence="1 2">ICMP 10754</strain>
    </source>
</reference>
<gene>
    <name evidence="1" type="ORF">DXT89_07080</name>
</gene>
<name>A0A7J4X737_AGRVI</name>
<organism evidence="1 2">
    <name type="scientific">Agrobacterium vitis</name>
    <name type="common">Rhizobium vitis</name>
    <dbReference type="NCBI Taxonomy" id="373"/>
    <lineage>
        <taxon>Bacteria</taxon>
        <taxon>Pseudomonadati</taxon>
        <taxon>Pseudomonadota</taxon>
        <taxon>Alphaproteobacteria</taxon>
        <taxon>Hyphomicrobiales</taxon>
        <taxon>Rhizobiaceae</taxon>
        <taxon>Rhizobium/Agrobacterium group</taxon>
        <taxon>Agrobacterium</taxon>
    </lineage>
</organism>
<dbReference type="Proteomes" id="UP000436911">
    <property type="component" value="Unassembled WGS sequence"/>
</dbReference>
<evidence type="ECO:0000313" key="2">
    <source>
        <dbReference type="Proteomes" id="UP000436911"/>
    </source>
</evidence>
<dbReference type="EMBL" id="QUSG01000003">
    <property type="protein sequence ID" value="KAA3529501.1"/>
    <property type="molecule type" value="Genomic_DNA"/>
</dbReference>
<protein>
    <submittedName>
        <fullName evidence="1">Uncharacterized protein</fullName>
    </submittedName>
</protein>
<evidence type="ECO:0000313" key="1">
    <source>
        <dbReference type="EMBL" id="KAA3529501.1"/>
    </source>
</evidence>